<name>A0AAV7PLI8_PLEWA</name>
<proteinExistence type="predicted"/>
<keyword evidence="3" id="KW-1185">Reference proteome</keyword>
<dbReference type="Proteomes" id="UP001066276">
    <property type="component" value="Chromosome 7"/>
</dbReference>
<accession>A0AAV7PLI8</accession>
<evidence type="ECO:0000256" key="1">
    <source>
        <dbReference type="SAM" id="MobiDB-lite"/>
    </source>
</evidence>
<evidence type="ECO:0000313" key="2">
    <source>
        <dbReference type="EMBL" id="KAJ1129141.1"/>
    </source>
</evidence>
<organism evidence="2 3">
    <name type="scientific">Pleurodeles waltl</name>
    <name type="common">Iberian ribbed newt</name>
    <dbReference type="NCBI Taxonomy" id="8319"/>
    <lineage>
        <taxon>Eukaryota</taxon>
        <taxon>Metazoa</taxon>
        <taxon>Chordata</taxon>
        <taxon>Craniata</taxon>
        <taxon>Vertebrata</taxon>
        <taxon>Euteleostomi</taxon>
        <taxon>Amphibia</taxon>
        <taxon>Batrachia</taxon>
        <taxon>Caudata</taxon>
        <taxon>Salamandroidea</taxon>
        <taxon>Salamandridae</taxon>
        <taxon>Pleurodelinae</taxon>
        <taxon>Pleurodeles</taxon>
    </lineage>
</organism>
<feature type="region of interest" description="Disordered" evidence="1">
    <location>
        <begin position="37"/>
        <end position="115"/>
    </location>
</feature>
<sequence>MEEVDTGEHQADLKRMLAQMRVEALRRGKDWLRAKMEERIPEGDVKQVSDLNPPTREDAGDPGSELDPTQKARKRQRTEGKPAKKVAKRNRGANWSTMAAATVEAPESSSSWKPAEGKHISEIITECLKSFAPLLLKGSGAGQSQGYAKKGGSQDNLNKGDGAGAQEVRSERAAAGDPMLAWLPGGNDQDTVRSVGQSPEAYVRPSLGLPRYDTKGGRFGKRNPFNSKRKNMAQGIYRHCFLTRNLVRRSGPHRV</sequence>
<feature type="compositionally biased region" description="Basic and acidic residues" evidence="1">
    <location>
        <begin position="37"/>
        <end position="47"/>
    </location>
</feature>
<feature type="region of interest" description="Disordered" evidence="1">
    <location>
        <begin position="141"/>
        <end position="181"/>
    </location>
</feature>
<gene>
    <name evidence="2" type="ORF">NDU88_007512</name>
</gene>
<evidence type="ECO:0000313" key="3">
    <source>
        <dbReference type="Proteomes" id="UP001066276"/>
    </source>
</evidence>
<reference evidence="2" key="1">
    <citation type="journal article" date="2022" name="bioRxiv">
        <title>Sequencing and chromosome-scale assembly of the giantPleurodeles waltlgenome.</title>
        <authorList>
            <person name="Brown T."/>
            <person name="Elewa A."/>
            <person name="Iarovenko S."/>
            <person name="Subramanian E."/>
            <person name="Araus A.J."/>
            <person name="Petzold A."/>
            <person name="Susuki M."/>
            <person name="Suzuki K.-i.T."/>
            <person name="Hayashi T."/>
            <person name="Toyoda A."/>
            <person name="Oliveira C."/>
            <person name="Osipova E."/>
            <person name="Leigh N.D."/>
            <person name="Simon A."/>
            <person name="Yun M.H."/>
        </authorList>
    </citation>
    <scope>NUCLEOTIDE SEQUENCE</scope>
    <source>
        <strain evidence="2">20211129_DDA</strain>
        <tissue evidence="2">Liver</tissue>
    </source>
</reference>
<dbReference type="EMBL" id="JANPWB010000011">
    <property type="protein sequence ID" value="KAJ1129141.1"/>
    <property type="molecule type" value="Genomic_DNA"/>
</dbReference>
<protein>
    <submittedName>
        <fullName evidence="2">Uncharacterized protein</fullName>
    </submittedName>
</protein>
<dbReference type="AlphaFoldDB" id="A0AAV7PLI8"/>
<comment type="caution">
    <text evidence="2">The sequence shown here is derived from an EMBL/GenBank/DDBJ whole genome shotgun (WGS) entry which is preliminary data.</text>
</comment>